<dbReference type="GO" id="GO:0016887">
    <property type="term" value="F:ATP hydrolysis activity"/>
    <property type="evidence" value="ECO:0007669"/>
    <property type="project" value="InterPro"/>
</dbReference>
<dbReference type="Pfam" id="PF00005">
    <property type="entry name" value="ABC_tran"/>
    <property type="match status" value="2"/>
</dbReference>
<reference evidence="4" key="1">
    <citation type="submission" date="2021-07" db="EMBL/GenBank/DDBJ databases">
        <authorList>
            <person name="Branca A.L. A."/>
        </authorList>
    </citation>
    <scope>NUCLEOTIDE SEQUENCE</scope>
</reference>
<dbReference type="GO" id="GO:0005739">
    <property type="term" value="C:mitochondrion"/>
    <property type="evidence" value="ECO:0007669"/>
    <property type="project" value="TreeGrafter"/>
</dbReference>
<proteinExistence type="predicted"/>
<dbReference type="AlphaFoldDB" id="A0A9W4INC0"/>
<dbReference type="InterPro" id="IPR027417">
    <property type="entry name" value="P-loop_NTPase"/>
</dbReference>
<sequence>MLLRSILRPRALRPAVFRSIRLKSYVPLIRIENASFYKQHPDVKDVSNPPMFPQLNFTLPSAQSLRPHHWAIIGNTNRTDLLHILRGQHISDPSDARSYPYLLTDEISTKDPRLRTVSNAIQYVGFNGQDSGSASGTRGAYLSARYESYREETDWTLQQFLRGQTSLNPAEGEEKGVIHDEELFGQVIADLHLGDLLDMPMQNLSNGQMRRARIAKALSRKPELLLLDEPFSKLSFPYHEHHGSNSLTVGLDPATVKSISALLHRLAEKGSLRFVLALRPQDQVPDWITHTMILGNDYSVLLQGLKNDVRRSLADWSPVLQARKRPARELPDFISEAWDHVEAGTLDKEMLRDLLNKRNKLIGPVKRRSLEGEVLIDMAGVCVQYGDKTVLGGWTSILNGEQKEGLHWRVRRGQHWAILGANGSGKTTLLSMITSDHPQTYAQPVKLFGRSRLPEAGIPGISIFELQSRIGHSSPEIHALFPRNLTVRQALESAFAETFLAKPKLNTQLDNQIDNFLKFWRHELDPNYDPREKPIVSTQHFPVPNRTHHTEGLLPMDFFVQYADQTTFGQLNIAQQRIVLFLRALISKPDIVILDEALSGLSASQRNMCMAFLSHGENAEHALNKRSRRTVEENSATFKGITSDQALIVISHVPEEIPDSVRFFMRLPSDPGAGAEPLDFRLVTLATFDATLASPKGWEQAWLPPSEFVKIAEPPKLRRNRQDVVNSPNAEIQDPLEFGWWTI</sequence>
<comment type="caution">
    <text evidence="4">The sequence shown here is derived from an EMBL/GenBank/DDBJ whole genome shotgun (WGS) entry which is preliminary data.</text>
</comment>
<dbReference type="Proteomes" id="UP001152592">
    <property type="component" value="Unassembled WGS sequence"/>
</dbReference>
<accession>A0A9W4INC0</accession>
<dbReference type="EMBL" id="CAJVPD010000088">
    <property type="protein sequence ID" value="CAG8307378.1"/>
    <property type="molecule type" value="Genomic_DNA"/>
</dbReference>
<gene>
    <name evidence="4" type="ORF">PSALAMII_LOCUS1995</name>
</gene>
<dbReference type="SMART" id="SM00382">
    <property type="entry name" value="AAA"/>
    <property type="match status" value="1"/>
</dbReference>
<organism evidence="4 5">
    <name type="scientific">Penicillium salamii</name>
    <dbReference type="NCBI Taxonomy" id="1612424"/>
    <lineage>
        <taxon>Eukaryota</taxon>
        <taxon>Fungi</taxon>
        <taxon>Dikarya</taxon>
        <taxon>Ascomycota</taxon>
        <taxon>Pezizomycotina</taxon>
        <taxon>Eurotiomycetes</taxon>
        <taxon>Eurotiomycetidae</taxon>
        <taxon>Eurotiales</taxon>
        <taxon>Aspergillaceae</taxon>
        <taxon>Penicillium</taxon>
    </lineage>
</organism>
<dbReference type="InterPro" id="IPR003439">
    <property type="entry name" value="ABC_transporter-like_ATP-bd"/>
</dbReference>
<dbReference type="SUPFAM" id="SSF52540">
    <property type="entry name" value="P-loop containing nucleoside triphosphate hydrolases"/>
    <property type="match status" value="2"/>
</dbReference>
<evidence type="ECO:0000313" key="5">
    <source>
        <dbReference type="Proteomes" id="UP001152592"/>
    </source>
</evidence>
<evidence type="ECO:0000259" key="3">
    <source>
        <dbReference type="PROSITE" id="PS50893"/>
    </source>
</evidence>
<dbReference type="PANTHER" id="PTHR43514:SF4">
    <property type="entry name" value="ABC TRANSPORTER I FAMILY MEMBER 10"/>
    <property type="match status" value="1"/>
</dbReference>
<protein>
    <recommendedName>
        <fullName evidence="3">ABC transporter domain-containing protein</fullName>
    </recommendedName>
</protein>
<dbReference type="PROSITE" id="PS50893">
    <property type="entry name" value="ABC_TRANSPORTER_2"/>
    <property type="match status" value="1"/>
</dbReference>
<name>A0A9W4INC0_9EURO</name>
<dbReference type="PANTHER" id="PTHR43514">
    <property type="entry name" value="ABC TRANSPORTER I FAMILY MEMBER 10"/>
    <property type="match status" value="1"/>
</dbReference>
<dbReference type="InterPro" id="IPR003593">
    <property type="entry name" value="AAA+_ATPase"/>
</dbReference>
<dbReference type="InterPro" id="IPR050334">
    <property type="entry name" value="Molybdenum_import_ModC"/>
</dbReference>
<evidence type="ECO:0000313" key="4">
    <source>
        <dbReference type="EMBL" id="CAG8307378.1"/>
    </source>
</evidence>
<evidence type="ECO:0000256" key="2">
    <source>
        <dbReference type="ARBA" id="ARBA00022840"/>
    </source>
</evidence>
<dbReference type="GO" id="GO:0005524">
    <property type="term" value="F:ATP binding"/>
    <property type="evidence" value="ECO:0007669"/>
    <property type="project" value="UniProtKB-KW"/>
</dbReference>
<keyword evidence="1" id="KW-0547">Nucleotide-binding</keyword>
<keyword evidence="2" id="KW-0067">ATP-binding</keyword>
<feature type="domain" description="ABC transporter" evidence="3">
    <location>
        <begin position="383"/>
        <end position="676"/>
    </location>
</feature>
<dbReference type="OrthoDB" id="194358at2759"/>
<dbReference type="Gene3D" id="3.40.50.300">
    <property type="entry name" value="P-loop containing nucleotide triphosphate hydrolases"/>
    <property type="match status" value="2"/>
</dbReference>
<evidence type="ECO:0000256" key="1">
    <source>
        <dbReference type="ARBA" id="ARBA00022741"/>
    </source>
</evidence>